<reference evidence="9" key="2">
    <citation type="submission" date="2021-09" db="EMBL/GenBank/DDBJ databases">
        <authorList>
            <person name="Gilroy R."/>
        </authorList>
    </citation>
    <scope>NUCLEOTIDE SEQUENCE</scope>
    <source>
        <strain evidence="9">CHK174-6876</strain>
    </source>
</reference>
<name>A0A921F6W6_9LACO</name>
<evidence type="ECO:0000256" key="3">
    <source>
        <dbReference type="ARBA" id="ARBA00006350"/>
    </source>
</evidence>
<dbReference type="GO" id="GO:0019854">
    <property type="term" value="P:L-ascorbic acid catabolic process"/>
    <property type="evidence" value="ECO:0007669"/>
    <property type="project" value="TreeGrafter"/>
</dbReference>
<dbReference type="PANTHER" id="PTHR35039:SF3">
    <property type="entry name" value="3-KETO-L-GULONATE-6-PHOSPHATE DECARBOXYLASE SGBH-RELATED"/>
    <property type="match status" value="1"/>
</dbReference>
<dbReference type="GO" id="GO:0033982">
    <property type="term" value="F:3-dehydro-L-gulonate-6-phosphate decarboxylase activity"/>
    <property type="evidence" value="ECO:0007669"/>
    <property type="project" value="TreeGrafter"/>
</dbReference>
<accession>A0A921F6W6</accession>
<evidence type="ECO:0000256" key="6">
    <source>
        <dbReference type="ARBA" id="ARBA00023239"/>
    </source>
</evidence>
<evidence type="ECO:0000256" key="7">
    <source>
        <dbReference type="ARBA" id="ARBA00023277"/>
    </source>
</evidence>
<dbReference type="Pfam" id="PF00215">
    <property type="entry name" value="OMPdecase"/>
    <property type="match status" value="1"/>
</dbReference>
<evidence type="ECO:0000313" key="10">
    <source>
        <dbReference type="Proteomes" id="UP000707535"/>
    </source>
</evidence>
<dbReference type="EC" id="4.1.2.43" evidence="4"/>
<dbReference type="InterPro" id="IPR013785">
    <property type="entry name" value="Aldolase_TIM"/>
</dbReference>
<dbReference type="SMART" id="SM00934">
    <property type="entry name" value="OMPdecase"/>
    <property type="match status" value="1"/>
</dbReference>
<comment type="catalytic activity">
    <reaction evidence="1">
        <text>D-ribulose 5-phosphate + formaldehyde = D-arabino-hex-3-ulose 6-phosphate</text>
        <dbReference type="Rhea" id="RHEA:25201"/>
        <dbReference type="ChEBI" id="CHEBI:16842"/>
        <dbReference type="ChEBI" id="CHEBI:58121"/>
        <dbReference type="ChEBI" id="CHEBI:58542"/>
        <dbReference type="EC" id="4.1.2.43"/>
    </reaction>
</comment>
<evidence type="ECO:0000259" key="8">
    <source>
        <dbReference type="SMART" id="SM00934"/>
    </source>
</evidence>
<keyword evidence="6 9" id="KW-0456">Lyase</keyword>
<dbReference type="FunFam" id="3.20.20.70:FF:000022">
    <property type="entry name" value="3-keto-L-gulonate-6-phosphate decarboxylase UlaD"/>
    <property type="match status" value="1"/>
</dbReference>
<evidence type="ECO:0000256" key="5">
    <source>
        <dbReference type="ARBA" id="ARBA00022563"/>
    </source>
</evidence>
<evidence type="ECO:0000256" key="4">
    <source>
        <dbReference type="ARBA" id="ARBA00012890"/>
    </source>
</evidence>
<proteinExistence type="inferred from homology"/>
<evidence type="ECO:0000313" key="9">
    <source>
        <dbReference type="EMBL" id="HJE96449.1"/>
    </source>
</evidence>
<comment type="pathway">
    <text evidence="2">One-carbon metabolism; formaldehyde assimilation via RuMP pathway; D-fructose 6-phosphate from D-ribulose 5-phosphate and formaldehyde: step 1/2.</text>
</comment>
<dbReference type="GO" id="GO:0004590">
    <property type="term" value="F:orotidine-5'-phosphate decarboxylase activity"/>
    <property type="evidence" value="ECO:0007669"/>
    <property type="project" value="InterPro"/>
</dbReference>
<comment type="similarity">
    <text evidence="3">Belongs to the HPS/KGPDC family. HPS subfamily.</text>
</comment>
<dbReference type="Gene3D" id="3.20.20.70">
    <property type="entry name" value="Aldolase class I"/>
    <property type="match status" value="1"/>
</dbReference>
<dbReference type="CDD" id="cd04726">
    <property type="entry name" value="KGPDC_HPS"/>
    <property type="match status" value="1"/>
</dbReference>
<dbReference type="GO" id="GO:0006730">
    <property type="term" value="P:one-carbon metabolic process"/>
    <property type="evidence" value="ECO:0007669"/>
    <property type="project" value="UniProtKB-KW"/>
</dbReference>
<dbReference type="GO" id="GO:0006207">
    <property type="term" value="P:'de novo' pyrimidine nucleobase biosynthetic process"/>
    <property type="evidence" value="ECO:0007669"/>
    <property type="project" value="InterPro"/>
</dbReference>
<dbReference type="Proteomes" id="UP000707535">
    <property type="component" value="Unassembled WGS sequence"/>
</dbReference>
<dbReference type="InterPro" id="IPR041710">
    <property type="entry name" value="HPS/KGPDC"/>
</dbReference>
<dbReference type="InterPro" id="IPR011060">
    <property type="entry name" value="RibuloseP-bd_barrel"/>
</dbReference>
<dbReference type="InterPro" id="IPR001754">
    <property type="entry name" value="OMPdeCOase_dom"/>
</dbReference>
<keyword evidence="5" id="KW-0554">One-carbon metabolism</keyword>
<dbReference type="SUPFAM" id="SSF51366">
    <property type="entry name" value="Ribulose-phoshate binding barrel"/>
    <property type="match status" value="1"/>
</dbReference>
<organism evidence="9 10">
    <name type="scientific">Ligilactobacillus acidipiscis</name>
    <dbReference type="NCBI Taxonomy" id="89059"/>
    <lineage>
        <taxon>Bacteria</taxon>
        <taxon>Bacillati</taxon>
        <taxon>Bacillota</taxon>
        <taxon>Bacilli</taxon>
        <taxon>Lactobacillales</taxon>
        <taxon>Lactobacillaceae</taxon>
        <taxon>Ligilactobacillus</taxon>
    </lineage>
</organism>
<sequence length="215" mass="23175">MKLQLALDDISLVDALVLGQKVRNYVDIFEVGSPLIIEEGMDAVREFKRYFPEKEILADTKIVDAGAYEAGLAFGAGADYCTVIGITDDLTIKECLKAAVQNNKHVFIDTINIQAIDKRIPELERLGVDHLSVHVGVDQQAVGKTPLKTLKEVRKVSKNSSISVAGGINLSTVQEYLSVGADILIVGGGINHAKDPVATAKSLADKVHHSEIEVS</sequence>
<feature type="domain" description="Orotidine 5'-phosphate decarboxylase" evidence="8">
    <location>
        <begin position="2"/>
        <end position="203"/>
    </location>
</feature>
<protein>
    <recommendedName>
        <fullName evidence="4">3-hexulose-6-phosphate synthase</fullName>
        <ecNumber evidence="4">4.1.2.43</ecNumber>
    </recommendedName>
</protein>
<evidence type="ECO:0000256" key="2">
    <source>
        <dbReference type="ARBA" id="ARBA00005014"/>
    </source>
</evidence>
<dbReference type="EMBL" id="DYXG01000021">
    <property type="protein sequence ID" value="HJE96449.1"/>
    <property type="molecule type" value="Genomic_DNA"/>
</dbReference>
<dbReference type="NCBIfam" id="TIGR03128">
    <property type="entry name" value="RuMP_HxlA"/>
    <property type="match status" value="1"/>
</dbReference>
<evidence type="ECO:0000256" key="1">
    <source>
        <dbReference type="ARBA" id="ARBA00000718"/>
    </source>
</evidence>
<keyword evidence="7" id="KW-0119">Carbohydrate metabolism</keyword>
<reference evidence="9" key="1">
    <citation type="journal article" date="2021" name="PeerJ">
        <title>Extensive microbial diversity within the chicken gut microbiome revealed by metagenomics and culture.</title>
        <authorList>
            <person name="Gilroy R."/>
            <person name="Ravi A."/>
            <person name="Getino M."/>
            <person name="Pursley I."/>
            <person name="Horton D.L."/>
            <person name="Alikhan N.F."/>
            <person name="Baker D."/>
            <person name="Gharbi K."/>
            <person name="Hall N."/>
            <person name="Watson M."/>
            <person name="Adriaenssens E.M."/>
            <person name="Foster-Nyarko E."/>
            <person name="Jarju S."/>
            <person name="Secka A."/>
            <person name="Antonio M."/>
            <person name="Oren A."/>
            <person name="Chaudhuri R.R."/>
            <person name="La Ragione R."/>
            <person name="Hildebrand F."/>
            <person name="Pallen M.J."/>
        </authorList>
    </citation>
    <scope>NUCLEOTIDE SEQUENCE</scope>
    <source>
        <strain evidence="9">CHK174-6876</strain>
    </source>
</reference>
<dbReference type="InterPro" id="IPR017553">
    <property type="entry name" value="3-hexulose-6-phosphate_synth"/>
</dbReference>
<dbReference type="PANTHER" id="PTHR35039">
    <property type="entry name" value="3-KETO-L-GULONATE-6-PHOSPHATE DECARBOXYLASE SGBH-RELATED"/>
    <property type="match status" value="1"/>
</dbReference>
<gene>
    <name evidence="9" type="primary">hxlA</name>
    <name evidence="9" type="ORF">K8V00_02405</name>
</gene>
<dbReference type="GO" id="GO:0043801">
    <property type="term" value="F:hexulose-6-phosphate synthase activity"/>
    <property type="evidence" value="ECO:0007669"/>
    <property type="project" value="UniProtKB-EC"/>
</dbReference>
<dbReference type="AlphaFoldDB" id="A0A921F6W6"/>
<comment type="caution">
    <text evidence="9">The sequence shown here is derived from an EMBL/GenBank/DDBJ whole genome shotgun (WGS) entry which is preliminary data.</text>
</comment>